<dbReference type="Gene3D" id="3.40.630.30">
    <property type="match status" value="1"/>
</dbReference>
<dbReference type="SUPFAM" id="SSF55729">
    <property type="entry name" value="Acyl-CoA N-acyltransferases (Nat)"/>
    <property type="match status" value="1"/>
</dbReference>
<dbReference type="InterPro" id="IPR051531">
    <property type="entry name" value="N-acetyltransferase"/>
</dbReference>
<evidence type="ECO:0000313" key="5">
    <source>
        <dbReference type="EMBL" id="MBB6480552.1"/>
    </source>
</evidence>
<dbReference type="EMBL" id="JACHGJ010000003">
    <property type="protein sequence ID" value="MBB6480552.1"/>
    <property type="molecule type" value="Genomic_DNA"/>
</dbReference>
<dbReference type="NCBIfam" id="NF008072">
    <property type="entry name" value="PRK10809.1"/>
    <property type="match status" value="1"/>
</dbReference>
<dbReference type="InterPro" id="IPR000182">
    <property type="entry name" value="GNAT_dom"/>
</dbReference>
<dbReference type="GO" id="GO:0008999">
    <property type="term" value="F:protein-N-terminal-alanine acetyltransferase activity"/>
    <property type="evidence" value="ECO:0007669"/>
    <property type="project" value="UniProtKB-EC"/>
</dbReference>
<protein>
    <submittedName>
        <fullName evidence="5">Ribosomal-protein-alanine N-acetyltransferase</fullName>
        <ecNumber evidence="5">2.3.1.267</ecNumber>
    </submittedName>
</protein>
<evidence type="ECO:0000256" key="1">
    <source>
        <dbReference type="ARBA" id="ARBA00022679"/>
    </source>
</evidence>
<dbReference type="GO" id="GO:0005737">
    <property type="term" value="C:cytoplasm"/>
    <property type="evidence" value="ECO:0007669"/>
    <property type="project" value="TreeGrafter"/>
</dbReference>
<accession>A0A841RDV3</accession>
<feature type="domain" description="N-acetyltransferase" evidence="4">
    <location>
        <begin position="21"/>
        <end position="178"/>
    </location>
</feature>
<keyword evidence="1 5" id="KW-0808">Transferase</keyword>
<dbReference type="EC" id="2.3.1.267" evidence="5"/>
<evidence type="ECO:0000259" key="4">
    <source>
        <dbReference type="PROSITE" id="PS51186"/>
    </source>
</evidence>
<keyword evidence="2 5" id="KW-0012">Acyltransferase</keyword>
<sequence length="184" mass="21398">MLLNEPILNSERTEIYIQNPSLINPVSEYYRVNADFLRPWEPAREESYFTREAFCERLELAEKNFHSGMSVQLAAFDRMSGNLAGIVNFTGIIRGPFQACFLGYSLSESFQGRGYMHEILTTAIAYMFNEKRLHRIMANYMPRNGRSGRLLEKLGFEREGLARDYLLINGKWEDHILTSLIRKD</sequence>
<proteinExistence type="inferred from homology"/>
<name>A0A841RDV3_9SPIO</name>
<dbReference type="PANTHER" id="PTHR43792:SF8">
    <property type="entry name" value="[RIBOSOMAL PROTEIN US5]-ALANINE N-ACETYLTRANSFERASE"/>
    <property type="match status" value="1"/>
</dbReference>
<comment type="caution">
    <text evidence="5">The sequence shown here is derived from an EMBL/GenBank/DDBJ whole genome shotgun (WGS) entry which is preliminary data.</text>
</comment>
<dbReference type="InterPro" id="IPR016181">
    <property type="entry name" value="Acyl_CoA_acyltransferase"/>
</dbReference>
<evidence type="ECO:0000256" key="2">
    <source>
        <dbReference type="ARBA" id="ARBA00023315"/>
    </source>
</evidence>
<organism evidence="5 6">
    <name type="scientific">Spirochaeta isovalerica</name>
    <dbReference type="NCBI Taxonomy" id="150"/>
    <lineage>
        <taxon>Bacteria</taxon>
        <taxon>Pseudomonadati</taxon>
        <taxon>Spirochaetota</taxon>
        <taxon>Spirochaetia</taxon>
        <taxon>Spirochaetales</taxon>
        <taxon>Spirochaetaceae</taxon>
        <taxon>Spirochaeta</taxon>
    </lineage>
</organism>
<dbReference type="PROSITE" id="PS51186">
    <property type="entry name" value="GNAT"/>
    <property type="match status" value="1"/>
</dbReference>
<dbReference type="Proteomes" id="UP000587760">
    <property type="component" value="Unassembled WGS sequence"/>
</dbReference>
<dbReference type="PANTHER" id="PTHR43792">
    <property type="entry name" value="GNAT FAMILY, PUTATIVE (AFU_ORTHOLOGUE AFUA_3G00765)-RELATED-RELATED"/>
    <property type="match status" value="1"/>
</dbReference>
<gene>
    <name evidence="5" type="ORF">HNR50_002215</name>
</gene>
<comment type="similarity">
    <text evidence="3">Belongs to the acetyltransferase family. RimJ subfamily.</text>
</comment>
<keyword evidence="6" id="KW-1185">Reference proteome</keyword>
<dbReference type="Pfam" id="PF13302">
    <property type="entry name" value="Acetyltransf_3"/>
    <property type="match status" value="1"/>
</dbReference>
<evidence type="ECO:0000313" key="6">
    <source>
        <dbReference type="Proteomes" id="UP000587760"/>
    </source>
</evidence>
<reference evidence="5 6" key="1">
    <citation type="submission" date="2020-08" db="EMBL/GenBank/DDBJ databases">
        <title>Genomic Encyclopedia of Type Strains, Phase IV (KMG-IV): sequencing the most valuable type-strain genomes for metagenomic binning, comparative biology and taxonomic classification.</title>
        <authorList>
            <person name="Goeker M."/>
        </authorList>
    </citation>
    <scope>NUCLEOTIDE SEQUENCE [LARGE SCALE GENOMIC DNA]</scope>
    <source>
        <strain evidence="5 6">DSM 2461</strain>
    </source>
</reference>
<dbReference type="AlphaFoldDB" id="A0A841RDV3"/>
<dbReference type="RefSeq" id="WP_221439857.1">
    <property type="nucleotide sequence ID" value="NZ_JACHGJ010000003.1"/>
</dbReference>
<evidence type="ECO:0000256" key="3">
    <source>
        <dbReference type="ARBA" id="ARBA00038502"/>
    </source>
</evidence>